<name>A0ABN9QEF4_9DINO</name>
<dbReference type="Proteomes" id="UP001189429">
    <property type="component" value="Unassembled WGS sequence"/>
</dbReference>
<keyword evidence="2" id="KW-1185">Reference proteome</keyword>
<comment type="caution">
    <text evidence="1">The sequence shown here is derived from an EMBL/GenBank/DDBJ whole genome shotgun (WGS) entry which is preliminary data.</text>
</comment>
<gene>
    <name evidence="1" type="ORF">PCOR1329_LOCUS11159</name>
</gene>
<organism evidence="1 2">
    <name type="scientific">Prorocentrum cordatum</name>
    <dbReference type="NCBI Taxonomy" id="2364126"/>
    <lineage>
        <taxon>Eukaryota</taxon>
        <taxon>Sar</taxon>
        <taxon>Alveolata</taxon>
        <taxon>Dinophyceae</taxon>
        <taxon>Prorocentrales</taxon>
        <taxon>Prorocentraceae</taxon>
        <taxon>Prorocentrum</taxon>
    </lineage>
</organism>
<proteinExistence type="predicted"/>
<protein>
    <submittedName>
        <fullName evidence="1">Uncharacterized protein</fullName>
    </submittedName>
</protein>
<evidence type="ECO:0000313" key="2">
    <source>
        <dbReference type="Proteomes" id="UP001189429"/>
    </source>
</evidence>
<reference evidence="1" key="1">
    <citation type="submission" date="2023-10" db="EMBL/GenBank/DDBJ databases">
        <authorList>
            <person name="Chen Y."/>
            <person name="Shah S."/>
            <person name="Dougan E. K."/>
            <person name="Thang M."/>
            <person name="Chan C."/>
        </authorList>
    </citation>
    <scope>NUCLEOTIDE SEQUENCE [LARGE SCALE GENOMIC DNA]</scope>
</reference>
<accession>A0ABN9QEF4</accession>
<dbReference type="EMBL" id="CAUYUJ010003209">
    <property type="protein sequence ID" value="CAK0804313.1"/>
    <property type="molecule type" value="Genomic_DNA"/>
</dbReference>
<feature type="non-terminal residue" evidence="1">
    <location>
        <position position="1"/>
    </location>
</feature>
<evidence type="ECO:0000313" key="1">
    <source>
        <dbReference type="EMBL" id="CAK0804313.1"/>
    </source>
</evidence>
<sequence length="93" mass="10355">QVEQRLAKVEASQANHSLRLDIMAQEIQSLKRALNIVQTADPPPPANATNNFQRKTDPCILARMPTGDLTDLRVPEDKNTFQIRGELPPSRPA</sequence>